<dbReference type="Gene3D" id="1.10.10.60">
    <property type="entry name" value="Homeodomain-like"/>
    <property type="match status" value="1"/>
</dbReference>
<dbReference type="SMART" id="SM00342">
    <property type="entry name" value="HTH_ARAC"/>
    <property type="match status" value="1"/>
</dbReference>
<dbReference type="Proteomes" id="UP000253868">
    <property type="component" value="Chromosome"/>
</dbReference>
<dbReference type="InterPro" id="IPR035418">
    <property type="entry name" value="AraC-bd_2"/>
</dbReference>
<dbReference type="InterPro" id="IPR018060">
    <property type="entry name" value="HTH_AraC"/>
</dbReference>
<dbReference type="KEGG" id="spad:DVK44_18375"/>
<evidence type="ECO:0000256" key="1">
    <source>
        <dbReference type="ARBA" id="ARBA00023015"/>
    </source>
</evidence>
<dbReference type="Pfam" id="PF14525">
    <property type="entry name" value="AraC_binding_2"/>
    <property type="match status" value="1"/>
</dbReference>
<evidence type="ECO:0000259" key="4">
    <source>
        <dbReference type="PROSITE" id="PS01124"/>
    </source>
</evidence>
<dbReference type="PANTHER" id="PTHR46796:SF6">
    <property type="entry name" value="ARAC SUBFAMILY"/>
    <property type="match status" value="1"/>
</dbReference>
<evidence type="ECO:0000313" key="6">
    <source>
        <dbReference type="Proteomes" id="UP000253868"/>
    </source>
</evidence>
<reference evidence="6" key="1">
    <citation type="submission" date="2018-07" db="EMBL/GenBank/DDBJ databases">
        <authorList>
            <person name="Zhao J."/>
        </authorList>
    </citation>
    <scope>NUCLEOTIDE SEQUENCE [LARGE SCALE GENOMIC DNA]</scope>
    <source>
        <strain evidence="6">GSSD-12</strain>
    </source>
</reference>
<evidence type="ECO:0000256" key="3">
    <source>
        <dbReference type="ARBA" id="ARBA00023163"/>
    </source>
</evidence>
<dbReference type="PANTHER" id="PTHR46796">
    <property type="entry name" value="HTH-TYPE TRANSCRIPTIONAL ACTIVATOR RHAS-RELATED"/>
    <property type="match status" value="1"/>
</dbReference>
<dbReference type="SUPFAM" id="SSF46689">
    <property type="entry name" value="Homeodomain-like"/>
    <property type="match status" value="1"/>
</dbReference>
<keyword evidence="6" id="KW-1185">Reference proteome</keyword>
<feature type="domain" description="HTH araC/xylS-type" evidence="4">
    <location>
        <begin position="217"/>
        <end position="318"/>
    </location>
</feature>
<evidence type="ECO:0000256" key="2">
    <source>
        <dbReference type="ARBA" id="ARBA00023125"/>
    </source>
</evidence>
<organism evidence="5 6">
    <name type="scientific">Streptomyces paludis</name>
    <dbReference type="NCBI Taxonomy" id="2282738"/>
    <lineage>
        <taxon>Bacteria</taxon>
        <taxon>Bacillati</taxon>
        <taxon>Actinomycetota</taxon>
        <taxon>Actinomycetes</taxon>
        <taxon>Kitasatosporales</taxon>
        <taxon>Streptomycetaceae</taxon>
        <taxon>Streptomyces</taxon>
    </lineage>
</organism>
<accession>A0A345HRH1</accession>
<dbReference type="GO" id="GO:0003700">
    <property type="term" value="F:DNA-binding transcription factor activity"/>
    <property type="evidence" value="ECO:0007669"/>
    <property type="project" value="InterPro"/>
</dbReference>
<keyword evidence="3" id="KW-0804">Transcription</keyword>
<dbReference type="AlphaFoldDB" id="A0A345HRH1"/>
<dbReference type="OrthoDB" id="9799345at2"/>
<dbReference type="InterPro" id="IPR009057">
    <property type="entry name" value="Homeodomain-like_sf"/>
</dbReference>
<dbReference type="InterPro" id="IPR050204">
    <property type="entry name" value="AraC_XylS_family_regulators"/>
</dbReference>
<dbReference type="Pfam" id="PF12833">
    <property type="entry name" value="HTH_18"/>
    <property type="match status" value="1"/>
</dbReference>
<dbReference type="EMBL" id="CP031194">
    <property type="protein sequence ID" value="AXG79295.1"/>
    <property type="molecule type" value="Genomic_DNA"/>
</dbReference>
<dbReference type="GO" id="GO:0043565">
    <property type="term" value="F:sequence-specific DNA binding"/>
    <property type="evidence" value="ECO:0007669"/>
    <property type="project" value="InterPro"/>
</dbReference>
<evidence type="ECO:0000313" key="5">
    <source>
        <dbReference type="EMBL" id="AXG79295.1"/>
    </source>
</evidence>
<dbReference type="PROSITE" id="PS01124">
    <property type="entry name" value="HTH_ARAC_FAMILY_2"/>
    <property type="match status" value="1"/>
</dbReference>
<protein>
    <submittedName>
        <fullName evidence="5">AraC family transcriptional regulator</fullName>
    </submittedName>
</protein>
<proteinExistence type="predicted"/>
<dbReference type="RefSeq" id="WP_114660628.1">
    <property type="nucleotide sequence ID" value="NZ_CP031194.1"/>
</dbReference>
<name>A0A345HRH1_9ACTN</name>
<keyword evidence="2" id="KW-0238">DNA-binding</keyword>
<sequence>MTTETVFRSADIPASDRFAYWSALMSDTVCPMDLRCPTAGDFRAEMRVIPLGSAVVWSTQLPPVHMVRTDRMIRRSDPGLYHLSLPLSGRVDVEQMSYRSVHYRRQLYVVDTDRPFVCRTTGSEMRGIGLEIPKQLVPLPTGRVERLLARQLSGREGIGAYLADFLTRIARDVPRPGTAEASRLDAILLDLFIATLAHGMEAEDELPPHARRSALALSVKAFIRENLGDPQLTASAVAASHHISSSYLHGLFRSEETTVSAWIRRLRLERARRDLTDPSQATVPIGHIAARWGFAHYAVFSRAFRTEYGISPRECRYEALAEIATGATGATGSVDS</sequence>
<keyword evidence="1" id="KW-0805">Transcription regulation</keyword>
<gene>
    <name evidence="5" type="ORF">DVK44_18375</name>
</gene>